<evidence type="ECO:0000313" key="2">
    <source>
        <dbReference type="Proteomes" id="UP001055658"/>
    </source>
</evidence>
<keyword evidence="2" id="KW-1185">Reference proteome</keyword>
<dbReference type="SUPFAM" id="SSF52540">
    <property type="entry name" value="P-loop containing nucleoside triphosphate hydrolases"/>
    <property type="match status" value="1"/>
</dbReference>
<dbReference type="InterPro" id="IPR027417">
    <property type="entry name" value="P-loop_NTPase"/>
</dbReference>
<protein>
    <submittedName>
        <fullName evidence="1">Phosphoribulokinase</fullName>
    </submittedName>
</protein>
<proteinExistence type="predicted"/>
<dbReference type="EMBL" id="CP092418">
    <property type="protein sequence ID" value="USD22191.1"/>
    <property type="molecule type" value="Genomic_DNA"/>
</dbReference>
<organism evidence="1 2">
    <name type="scientific">Microbulbifer variabilis</name>
    <dbReference type="NCBI Taxonomy" id="266805"/>
    <lineage>
        <taxon>Bacteria</taxon>
        <taxon>Pseudomonadati</taxon>
        <taxon>Pseudomonadota</taxon>
        <taxon>Gammaproteobacteria</taxon>
        <taxon>Cellvibrionales</taxon>
        <taxon>Microbulbiferaceae</taxon>
        <taxon>Microbulbifer</taxon>
    </lineage>
</organism>
<name>A0ABY4VFK8_9GAMM</name>
<gene>
    <name evidence="1" type="ORF">MJO52_03375</name>
</gene>
<dbReference type="RefSeq" id="WP_252084553.1">
    <property type="nucleotide sequence ID" value="NZ_CP092418.1"/>
</dbReference>
<sequence>MGNKLETGICRWPEEVIKLSRELAGTRLRQVIGSFIQKHQLPADFSHEIEAYYLPLALWLMKRHKEGQTLVVGISGGQGTGKSTLSDFICLILAKQGFNCCTFSLDDIYLTHSQRLQLSQEVHPLLRTRGVPGTHDVQLGLDTLDALCSAGDQSQVSLPRFDKSKDDRVPSNLWPVHSGKVDIVLLEGWCLGAKASITPIRPINSLERLEDTSGSWRRFINQQLEGIYRELFQRVDIMVMLCAPGMESIFEWRKLQEQKLRKRTGAGMEESELDRFIEHYERITRNLLIDMPNWADCILYLGEDHHIRAVSIGVQIGECKG</sequence>
<accession>A0ABY4VFK8</accession>
<reference evidence="1" key="1">
    <citation type="submission" date="2022-02" db="EMBL/GenBank/DDBJ databases">
        <title>Coral-associated bacteria.</title>
        <authorList>
            <person name="Tang K."/>
            <person name="Wang X."/>
        </authorList>
    </citation>
    <scope>NUCLEOTIDE SEQUENCE</scope>
    <source>
        <strain evidence="1">SCSIO 43006</strain>
    </source>
</reference>
<dbReference type="Gene3D" id="3.40.50.300">
    <property type="entry name" value="P-loop containing nucleotide triphosphate hydrolases"/>
    <property type="match status" value="1"/>
</dbReference>
<dbReference type="Proteomes" id="UP001055658">
    <property type="component" value="Chromosome"/>
</dbReference>
<evidence type="ECO:0000313" key="1">
    <source>
        <dbReference type="EMBL" id="USD22191.1"/>
    </source>
</evidence>